<dbReference type="InterPro" id="IPR007374">
    <property type="entry name" value="ASCH_domain"/>
</dbReference>
<dbReference type="PANTHER" id="PTHR39203">
    <property type="entry name" value="CYTOPLASMIC PROTEIN-RELATED"/>
    <property type="match status" value="1"/>
</dbReference>
<reference evidence="3" key="1">
    <citation type="journal article" date="2019" name="Int. J. Syst. Evol. Microbiol.">
        <title>The Global Catalogue of Microorganisms (GCM) 10K type strain sequencing project: providing services to taxonomists for standard genome sequencing and annotation.</title>
        <authorList>
            <consortium name="The Broad Institute Genomics Platform"/>
            <consortium name="The Broad Institute Genome Sequencing Center for Infectious Disease"/>
            <person name="Wu L."/>
            <person name="Ma J."/>
        </authorList>
    </citation>
    <scope>NUCLEOTIDE SEQUENCE [LARGE SCALE GENOMIC DNA]</scope>
    <source>
        <strain evidence="3">JCM 13518</strain>
    </source>
</reference>
<accession>A0ABP4W378</accession>
<dbReference type="RefSeq" id="WP_344202554.1">
    <property type="nucleotide sequence ID" value="NZ_BAAAME010000004.1"/>
</dbReference>
<dbReference type="Gene3D" id="3.10.400.10">
    <property type="entry name" value="Sulfate adenylyltransferase"/>
    <property type="match status" value="1"/>
</dbReference>
<keyword evidence="3" id="KW-1185">Reference proteome</keyword>
<evidence type="ECO:0000313" key="3">
    <source>
        <dbReference type="Proteomes" id="UP001501057"/>
    </source>
</evidence>
<gene>
    <name evidence="2" type="ORF">GCM10009710_27290</name>
</gene>
<dbReference type="PANTHER" id="PTHR39203:SF1">
    <property type="entry name" value="CYTOPLASMIC PROTEIN"/>
    <property type="match status" value="1"/>
</dbReference>
<dbReference type="InterPro" id="IPR015947">
    <property type="entry name" value="PUA-like_sf"/>
</dbReference>
<dbReference type="CDD" id="cd06553">
    <property type="entry name" value="ASCH_Ef3133_like"/>
    <property type="match status" value="1"/>
</dbReference>
<dbReference type="Pfam" id="PF04266">
    <property type="entry name" value="ASCH"/>
    <property type="match status" value="1"/>
</dbReference>
<dbReference type="PIRSF" id="PIRSF021320">
    <property type="entry name" value="DUF984"/>
    <property type="match status" value="1"/>
</dbReference>
<comment type="caution">
    <text evidence="2">The sequence shown here is derived from an EMBL/GenBank/DDBJ whole genome shotgun (WGS) entry which is preliminary data.</text>
</comment>
<dbReference type="Proteomes" id="UP001501057">
    <property type="component" value="Unassembled WGS sequence"/>
</dbReference>
<protein>
    <submittedName>
        <fullName evidence="2">ASCH domain-containing protein</fullName>
    </submittedName>
</protein>
<organism evidence="2 3">
    <name type="scientific">Aeromicrobium alkaliterrae</name>
    <dbReference type="NCBI Taxonomy" id="302168"/>
    <lineage>
        <taxon>Bacteria</taxon>
        <taxon>Bacillati</taxon>
        <taxon>Actinomycetota</taxon>
        <taxon>Actinomycetes</taxon>
        <taxon>Propionibacteriales</taxon>
        <taxon>Nocardioidaceae</taxon>
        <taxon>Aeromicrobium</taxon>
    </lineage>
</organism>
<evidence type="ECO:0000313" key="2">
    <source>
        <dbReference type="EMBL" id="GAA1745785.1"/>
    </source>
</evidence>
<name>A0ABP4W378_9ACTN</name>
<dbReference type="EMBL" id="BAAAME010000004">
    <property type="protein sequence ID" value="GAA1745785.1"/>
    <property type="molecule type" value="Genomic_DNA"/>
</dbReference>
<evidence type="ECO:0000259" key="1">
    <source>
        <dbReference type="SMART" id="SM01022"/>
    </source>
</evidence>
<dbReference type="InterPro" id="IPR009326">
    <property type="entry name" value="DUF984"/>
</dbReference>
<dbReference type="SUPFAM" id="SSF88697">
    <property type="entry name" value="PUA domain-like"/>
    <property type="match status" value="1"/>
</dbReference>
<sequence length="156" mass="16800">MEPSTAADPATIAEFWAEVDLPGPVPEAWAFGDHAALADELLALVLSGAKTATASSLWDVEADGDPVPRVGDVSILLDGSGDPRGVIRTTQVRIVPFIDVDAEHARLEGEGDLSLSHWREGHEAFFRRTATDGRDFDPRMPVVCERFELLHPTTGG</sequence>
<feature type="domain" description="ASCH" evidence="1">
    <location>
        <begin position="29"/>
        <end position="151"/>
    </location>
</feature>
<dbReference type="SMART" id="SM01022">
    <property type="entry name" value="ASCH"/>
    <property type="match status" value="1"/>
</dbReference>
<proteinExistence type="predicted"/>